<dbReference type="Proteomes" id="UP000184079">
    <property type="component" value="Unassembled WGS sequence"/>
</dbReference>
<protein>
    <submittedName>
        <fullName evidence="2">HD domain-containing protein</fullName>
    </submittedName>
</protein>
<feature type="domain" description="HD/PDEase" evidence="1">
    <location>
        <begin position="22"/>
        <end position="128"/>
    </location>
</feature>
<dbReference type="Gene3D" id="1.10.3210.10">
    <property type="entry name" value="Hypothetical protein af1432"/>
    <property type="match status" value="1"/>
</dbReference>
<dbReference type="Pfam" id="PF13328">
    <property type="entry name" value="HD_4"/>
    <property type="match status" value="1"/>
</dbReference>
<dbReference type="SMART" id="SM00471">
    <property type="entry name" value="HDc"/>
    <property type="match status" value="1"/>
</dbReference>
<sequence>MMKDKAKEFATKAHEGQWRKGSKAPYITHPIRVANILEEAGCSEEVICAGYLHDVVEDTATTIQEIAIQFGKHITSLVCAHTENKTLPWEKRKQQTIYTLKTSNMEVKQLIIADKLDNLLSIEADLQSFGEAVWDHFHAPLDKQKWYYQSIKEVMYHGISTKEAPAFFNHYEEAVSRVF</sequence>
<dbReference type="SUPFAM" id="SSF109604">
    <property type="entry name" value="HD-domain/PDEase-like"/>
    <property type="match status" value="1"/>
</dbReference>
<dbReference type="PANTHER" id="PTHR46246:SF1">
    <property type="entry name" value="GUANOSINE-3',5'-BIS(DIPHOSPHATE) 3'-PYROPHOSPHOHYDROLASE MESH1"/>
    <property type="match status" value="1"/>
</dbReference>
<evidence type="ECO:0000313" key="2">
    <source>
        <dbReference type="EMBL" id="SHH12169.1"/>
    </source>
</evidence>
<dbReference type="PANTHER" id="PTHR46246">
    <property type="entry name" value="GUANOSINE-3',5'-BIS(DIPHOSPHATE) 3'-PYROPHOSPHOHYDROLASE MESH1"/>
    <property type="match status" value="1"/>
</dbReference>
<name>A0A1M5QEJ7_9BACI</name>
<dbReference type="CDD" id="cd00077">
    <property type="entry name" value="HDc"/>
    <property type="match status" value="1"/>
</dbReference>
<reference evidence="3" key="1">
    <citation type="submission" date="2016-11" db="EMBL/GenBank/DDBJ databases">
        <authorList>
            <person name="Varghese N."/>
            <person name="Submissions S."/>
        </authorList>
    </citation>
    <scope>NUCLEOTIDE SEQUENCE [LARGE SCALE GENOMIC DNA]</scope>
    <source>
        <strain evidence="3">CGMCC 1.6496</strain>
    </source>
</reference>
<keyword evidence="3" id="KW-1185">Reference proteome</keyword>
<evidence type="ECO:0000259" key="1">
    <source>
        <dbReference type="SMART" id="SM00471"/>
    </source>
</evidence>
<evidence type="ECO:0000313" key="3">
    <source>
        <dbReference type="Proteomes" id="UP000184079"/>
    </source>
</evidence>
<organism evidence="2 3">
    <name type="scientific">Virgibacillus chiguensis</name>
    <dbReference type="NCBI Taxonomy" id="411959"/>
    <lineage>
        <taxon>Bacteria</taxon>
        <taxon>Bacillati</taxon>
        <taxon>Bacillota</taxon>
        <taxon>Bacilli</taxon>
        <taxon>Bacillales</taxon>
        <taxon>Bacillaceae</taxon>
        <taxon>Virgibacillus</taxon>
    </lineage>
</organism>
<dbReference type="InterPro" id="IPR003607">
    <property type="entry name" value="HD/PDEase_dom"/>
</dbReference>
<accession>A0A1M5QEJ7</accession>
<dbReference type="AlphaFoldDB" id="A0A1M5QEJ7"/>
<proteinExistence type="predicted"/>
<dbReference type="InterPro" id="IPR052194">
    <property type="entry name" value="MESH1"/>
</dbReference>
<dbReference type="GO" id="GO:0008893">
    <property type="term" value="F:guanosine-3',5'-bis(diphosphate) 3'-diphosphatase activity"/>
    <property type="evidence" value="ECO:0007669"/>
    <property type="project" value="TreeGrafter"/>
</dbReference>
<dbReference type="EMBL" id="FQXD01000004">
    <property type="protein sequence ID" value="SHH12169.1"/>
    <property type="molecule type" value="Genomic_DNA"/>
</dbReference>
<gene>
    <name evidence="2" type="ORF">SAMN05421807_10488</name>
</gene>